<gene>
    <name evidence="4" type="ORF">WH47_00629</name>
</gene>
<keyword evidence="2" id="KW-1133">Transmembrane helix</keyword>
<dbReference type="STRING" id="597456.A0A0L7RI35"/>
<dbReference type="Proteomes" id="UP000053825">
    <property type="component" value="Unassembled WGS sequence"/>
</dbReference>
<feature type="chain" id="PRO_5005575371" evidence="3">
    <location>
        <begin position="21"/>
        <end position="738"/>
    </location>
</feature>
<evidence type="ECO:0000256" key="3">
    <source>
        <dbReference type="SAM" id="SignalP"/>
    </source>
</evidence>
<evidence type="ECO:0000256" key="1">
    <source>
        <dbReference type="SAM" id="MobiDB-lite"/>
    </source>
</evidence>
<evidence type="ECO:0000313" key="5">
    <source>
        <dbReference type="Proteomes" id="UP000053825"/>
    </source>
</evidence>
<keyword evidence="2" id="KW-0472">Membrane</keyword>
<name>A0A0L7RI35_9HYME</name>
<dbReference type="SUPFAM" id="SSF49354">
    <property type="entry name" value="PapD-like"/>
    <property type="match status" value="1"/>
</dbReference>
<reference evidence="4 5" key="1">
    <citation type="submission" date="2015-07" db="EMBL/GenBank/DDBJ databases">
        <title>The genome of Habropoda laboriosa.</title>
        <authorList>
            <person name="Pan H."/>
            <person name="Kapheim K."/>
        </authorList>
    </citation>
    <scope>NUCLEOTIDE SEQUENCE [LARGE SCALE GENOMIC DNA]</scope>
    <source>
        <strain evidence="4">0110345459</strain>
    </source>
</reference>
<protein>
    <submittedName>
        <fullName evidence="4">Uncharacterized protein</fullName>
    </submittedName>
</protein>
<feature type="compositionally biased region" description="Basic and acidic residues" evidence="1">
    <location>
        <begin position="355"/>
        <end position="376"/>
    </location>
</feature>
<keyword evidence="3" id="KW-0732">Signal</keyword>
<feature type="signal peptide" evidence="3">
    <location>
        <begin position="1"/>
        <end position="20"/>
    </location>
</feature>
<keyword evidence="5" id="KW-1185">Reference proteome</keyword>
<dbReference type="AlphaFoldDB" id="A0A0L7RI35"/>
<proteinExistence type="predicted"/>
<dbReference type="InterPro" id="IPR008962">
    <property type="entry name" value="PapD-like_sf"/>
</dbReference>
<evidence type="ECO:0000313" key="4">
    <source>
        <dbReference type="EMBL" id="KOC70484.1"/>
    </source>
</evidence>
<feature type="region of interest" description="Disordered" evidence="1">
    <location>
        <begin position="355"/>
        <end position="395"/>
    </location>
</feature>
<keyword evidence="2" id="KW-0812">Transmembrane</keyword>
<organism evidence="4 5">
    <name type="scientific">Habropoda laboriosa</name>
    <dbReference type="NCBI Taxonomy" id="597456"/>
    <lineage>
        <taxon>Eukaryota</taxon>
        <taxon>Metazoa</taxon>
        <taxon>Ecdysozoa</taxon>
        <taxon>Arthropoda</taxon>
        <taxon>Hexapoda</taxon>
        <taxon>Insecta</taxon>
        <taxon>Pterygota</taxon>
        <taxon>Neoptera</taxon>
        <taxon>Endopterygota</taxon>
        <taxon>Hymenoptera</taxon>
        <taxon>Apocrita</taxon>
        <taxon>Aculeata</taxon>
        <taxon>Apoidea</taxon>
        <taxon>Anthophila</taxon>
        <taxon>Apidae</taxon>
        <taxon>Habropoda</taxon>
    </lineage>
</organism>
<accession>A0A0L7RI35</accession>
<sequence length="738" mass="84513">MKKLACVWFSLLCYLLCLECATIFVNTPTVRPVATVDEDSRENWKLLRRPVNFELEQELYWKDSTRRPAKVFRKSNDSGEEEAVLFSTDKCSRYCIRRDVDKNEDNFQYIKLFWTANDTEGIDHWSTKDYFQLQPELEQTYPGNPNTSRNCQIYLDLDCDAVEVGTATNYTKREFHSDVEKDDSIATVQPSFKNPTREYNLSEQTQTTFLVDTEIREIVVNVDGNVSNAELQIPTTSTHGTTISWTRKSDTDGVRIETRNAPPGEWRMKLLGEDDSKYHFTAEGFVDGNKRLEKFSRPDSRLNGNSSGVTITNYRSNLKTVDELSVDEKRTFNDDIKETISSRIIVDEEENSIRPAEDGKITRERSLKYDAQDREQNGQTREGNFNNNDSSIISTDNEPVLTNVVDYVTFLDNEKNFSISRNNSREKSSEKMVSTEQGKLNTRSLSGLVENFHVPIRSPVKENASISMRMIETLNNQELSEELINYDNENTVEEKRMLIEVNRNSNLLATPGTIHRIVFDVTNICILPVRYAFRVKSTPFRLYNVEPTYAWIYPGQMNNVAVDLVVPDNTAPDTANTVTLSILGTEIKEKSVYLYVQGSLSKLTDDVKPTIKYSFNNNCLKRVISTPNNIYARTEFISGTRSPVTFYYSATCCDKTVKITAIDLLNNYDTYTIDVTAWNNLSEAEIAAITVGALFALLLVILVIALIVYYIQRRKSHDLPYTQRYGSRPPTHSERTNF</sequence>
<evidence type="ECO:0000256" key="2">
    <source>
        <dbReference type="SAM" id="Phobius"/>
    </source>
</evidence>
<feature type="transmembrane region" description="Helical" evidence="2">
    <location>
        <begin position="686"/>
        <end position="711"/>
    </location>
</feature>
<feature type="compositionally biased region" description="Low complexity" evidence="1">
    <location>
        <begin position="384"/>
        <end position="395"/>
    </location>
</feature>
<dbReference type="EMBL" id="KQ414588">
    <property type="protein sequence ID" value="KOC70484.1"/>
    <property type="molecule type" value="Genomic_DNA"/>
</dbReference>